<organism evidence="1 2">
    <name type="scientific">Pelobates cultripes</name>
    <name type="common">Western spadefoot toad</name>
    <dbReference type="NCBI Taxonomy" id="61616"/>
    <lineage>
        <taxon>Eukaryota</taxon>
        <taxon>Metazoa</taxon>
        <taxon>Chordata</taxon>
        <taxon>Craniata</taxon>
        <taxon>Vertebrata</taxon>
        <taxon>Euteleostomi</taxon>
        <taxon>Amphibia</taxon>
        <taxon>Batrachia</taxon>
        <taxon>Anura</taxon>
        <taxon>Pelobatoidea</taxon>
        <taxon>Pelobatidae</taxon>
        <taxon>Pelobates</taxon>
    </lineage>
</organism>
<evidence type="ECO:0000313" key="2">
    <source>
        <dbReference type="Proteomes" id="UP001295444"/>
    </source>
</evidence>
<gene>
    <name evidence="1" type="ORF">PECUL_23A026832</name>
</gene>
<dbReference type="EMBL" id="OW240913">
    <property type="protein sequence ID" value="CAH2252456.1"/>
    <property type="molecule type" value="Genomic_DNA"/>
</dbReference>
<evidence type="ECO:0000313" key="1">
    <source>
        <dbReference type="EMBL" id="CAH2252456.1"/>
    </source>
</evidence>
<feature type="non-terminal residue" evidence="1">
    <location>
        <position position="92"/>
    </location>
</feature>
<name>A0AAD1VTA6_PELCU</name>
<sequence length="92" mass="10703">MAKDATKALLWTKQLYYDKANKADTLLARNFKQRHKNKQIHKITTPGGEITEDPDRIAKVFQNYFGTLHDHSPETRQYPALAKTLIDQYLTQ</sequence>
<dbReference type="Proteomes" id="UP001295444">
    <property type="component" value="Chromosome 02"/>
</dbReference>
<protein>
    <submittedName>
        <fullName evidence="1">Uncharacterized protein</fullName>
    </submittedName>
</protein>
<proteinExistence type="predicted"/>
<reference evidence="1" key="1">
    <citation type="submission" date="2022-03" db="EMBL/GenBank/DDBJ databases">
        <authorList>
            <person name="Alioto T."/>
            <person name="Alioto T."/>
            <person name="Gomez Garrido J."/>
        </authorList>
    </citation>
    <scope>NUCLEOTIDE SEQUENCE</scope>
</reference>
<accession>A0AAD1VTA6</accession>
<dbReference type="AlphaFoldDB" id="A0AAD1VTA6"/>
<keyword evidence="2" id="KW-1185">Reference proteome</keyword>